<dbReference type="Gene3D" id="1.25.40.330">
    <property type="entry name" value="Adenylate cyclase-associated CAP, N-terminal domain"/>
    <property type="match status" value="1"/>
</dbReference>
<feature type="domain" description="C-CAP/cofactor C-like" evidence="3">
    <location>
        <begin position="318"/>
        <end position="452"/>
    </location>
</feature>
<dbReference type="PROSITE" id="PS51329">
    <property type="entry name" value="C_CAP_COFACTOR_C"/>
    <property type="match status" value="1"/>
</dbReference>
<dbReference type="InterPro" id="IPR017901">
    <property type="entry name" value="C-CAP_CF_C-like"/>
</dbReference>
<dbReference type="Gene3D" id="2.160.20.70">
    <property type="match status" value="1"/>
</dbReference>
<comment type="similarity">
    <text evidence="1">Belongs to the CAP family.</text>
</comment>
<reference evidence="5" key="1">
    <citation type="submission" date="2025-08" db="UniProtKB">
        <authorList>
            <consortium name="RefSeq"/>
        </authorList>
    </citation>
    <scope>IDENTIFICATION</scope>
</reference>
<evidence type="ECO:0000256" key="2">
    <source>
        <dbReference type="SAM" id="MobiDB-lite"/>
    </source>
</evidence>
<evidence type="ECO:0000313" key="5">
    <source>
        <dbReference type="RefSeq" id="XP_008588043.1"/>
    </source>
</evidence>
<sequence>MADMQGLLERMERAVSRLESLSAESHRPPRHCGEVNGVNGGVAPSVEAFDKLMNGMVAEFLKNSRILAGDVETHAEMVHSAFQAQRAFLLMASQYQQPQENDVAALLKPISEKIQEIQTFRERNRGSSMFNHLSAVSESIPALGWIAVSPKPGPYVKEMNDAATFYTNRVLKDYKHSDLRHVDWVKSYLNIWSELQAYIKEHHATGLTWSKKGPVASTASVFSVLSSGPGLPPPPPPPPPPGPPPLFENEGGKEESSPSRSALFAQLNQGEAITKGSRLCCSIKSRLSMSVSTNITHVPAPVPTHQPGCLIPDTDPFPSSGSIHSHHYNDKEYQEDRNDLVISETELKQVAYIFKCDKSTLQMKGKINSITIDNCKKFGLVFDNVVGIVEVINSKDIQIQVMGRVPTISINKTEGCHIYLSKDALDCEIVSAKSSEMNILIPQDDDYREFPVPEQFKTAWDGSKLVTEPAEIMG</sequence>
<dbReference type="Proteomes" id="UP000694923">
    <property type="component" value="Unplaced"/>
</dbReference>
<evidence type="ECO:0000259" key="3">
    <source>
        <dbReference type="PROSITE" id="PS51329"/>
    </source>
</evidence>
<proteinExistence type="inferred from homology"/>
<dbReference type="InterPro" id="IPR053950">
    <property type="entry name" value="CAP_N"/>
</dbReference>
<dbReference type="InterPro" id="IPR006599">
    <property type="entry name" value="CARP_motif"/>
</dbReference>
<dbReference type="InterPro" id="IPR013912">
    <property type="entry name" value="Adenylate_cyclase-assoc_CAP_C"/>
</dbReference>
<dbReference type="InterPro" id="IPR036222">
    <property type="entry name" value="CAP_N_sf"/>
</dbReference>
<dbReference type="RefSeq" id="XP_008588043.1">
    <property type="nucleotide sequence ID" value="XM_008589821.1"/>
</dbReference>
<dbReference type="PANTHER" id="PTHR10652:SF2">
    <property type="entry name" value="ADENYLYL CYCLASE-ASSOCIATED PROTEIN 2"/>
    <property type="match status" value="1"/>
</dbReference>
<name>A0ABM0S5A2_GALVR</name>
<protein>
    <submittedName>
        <fullName evidence="5">Adenylyl cyclase-associated protein 2</fullName>
    </submittedName>
</protein>
<dbReference type="InterPro" id="IPR016098">
    <property type="entry name" value="CAP/MinC_C"/>
</dbReference>
<feature type="compositionally biased region" description="Pro residues" evidence="2">
    <location>
        <begin position="230"/>
        <end position="246"/>
    </location>
</feature>
<dbReference type="PROSITE" id="PS01089">
    <property type="entry name" value="CAP_2"/>
    <property type="match status" value="1"/>
</dbReference>
<dbReference type="SMART" id="SM00673">
    <property type="entry name" value="CARP"/>
    <property type="match status" value="2"/>
</dbReference>
<feature type="region of interest" description="Disordered" evidence="2">
    <location>
        <begin position="302"/>
        <end position="329"/>
    </location>
</feature>
<feature type="region of interest" description="Disordered" evidence="2">
    <location>
        <begin position="226"/>
        <end position="261"/>
    </location>
</feature>
<dbReference type="InterPro" id="IPR001837">
    <property type="entry name" value="Adenylate_cyclase-assoc_CAP"/>
</dbReference>
<dbReference type="InterPro" id="IPR036223">
    <property type="entry name" value="CAP_C_sf"/>
</dbReference>
<accession>A0ABM0S5A2</accession>
<evidence type="ECO:0000313" key="4">
    <source>
        <dbReference type="Proteomes" id="UP000694923"/>
    </source>
</evidence>
<dbReference type="Pfam" id="PF08603">
    <property type="entry name" value="CAP_C"/>
    <property type="match status" value="1"/>
</dbReference>
<dbReference type="InterPro" id="IPR028417">
    <property type="entry name" value="CAP_CS_C"/>
</dbReference>
<dbReference type="SUPFAM" id="SSF69340">
    <property type="entry name" value="C-terminal domain of adenylylcyclase associated protein"/>
    <property type="match status" value="1"/>
</dbReference>
<evidence type="ECO:0000256" key="1">
    <source>
        <dbReference type="ARBA" id="ARBA00007659"/>
    </source>
</evidence>
<dbReference type="Pfam" id="PF21938">
    <property type="entry name" value="CAP_N"/>
    <property type="match status" value="1"/>
</dbReference>
<keyword evidence="4" id="KW-1185">Reference proteome</keyword>
<dbReference type="PANTHER" id="PTHR10652">
    <property type="entry name" value="ADENYLYL CYCLASE-ASSOCIATED PROTEIN"/>
    <property type="match status" value="1"/>
</dbReference>
<dbReference type="SUPFAM" id="SSF101278">
    <property type="entry name" value="N-terminal domain of adenylylcyclase associated protein, CAP"/>
    <property type="match status" value="1"/>
</dbReference>
<dbReference type="GeneID" id="103605237"/>
<organism evidence="4 5">
    <name type="scientific">Galeopterus variegatus</name>
    <name type="common">Malayan flying lemur</name>
    <name type="synonym">Cynocephalus variegatus</name>
    <dbReference type="NCBI Taxonomy" id="482537"/>
    <lineage>
        <taxon>Eukaryota</taxon>
        <taxon>Metazoa</taxon>
        <taxon>Chordata</taxon>
        <taxon>Craniata</taxon>
        <taxon>Vertebrata</taxon>
        <taxon>Euteleostomi</taxon>
        <taxon>Mammalia</taxon>
        <taxon>Eutheria</taxon>
        <taxon>Euarchontoglires</taxon>
        <taxon>Dermoptera</taxon>
        <taxon>Cynocephalidae</taxon>
        <taxon>Galeopterus</taxon>
    </lineage>
</organism>
<gene>
    <name evidence="5" type="primary">CAP2</name>
</gene>